<reference evidence="2" key="1">
    <citation type="journal article" date="2020" name="New Phytol.">
        <title>Comparative genomics reveals dynamic genome evolution in host specialist ectomycorrhizal fungi.</title>
        <authorList>
            <person name="Lofgren L.A."/>
            <person name="Nguyen N.H."/>
            <person name="Vilgalys R."/>
            <person name="Ruytinx J."/>
            <person name="Liao H.L."/>
            <person name="Branco S."/>
            <person name="Kuo A."/>
            <person name="LaButti K."/>
            <person name="Lipzen A."/>
            <person name="Andreopoulos W."/>
            <person name="Pangilinan J."/>
            <person name="Riley R."/>
            <person name="Hundley H."/>
            <person name="Na H."/>
            <person name="Barry K."/>
            <person name="Grigoriev I.V."/>
            <person name="Stajich J.E."/>
            <person name="Kennedy P.G."/>
        </authorList>
    </citation>
    <scope>NUCLEOTIDE SEQUENCE</scope>
    <source>
        <strain evidence="2">S12</strain>
    </source>
</reference>
<dbReference type="OrthoDB" id="3058553at2759"/>
<dbReference type="AlphaFoldDB" id="A0A9P7AS29"/>
<feature type="compositionally biased region" description="Basic and acidic residues" evidence="1">
    <location>
        <begin position="11"/>
        <end position="24"/>
    </location>
</feature>
<proteinExistence type="predicted"/>
<evidence type="ECO:0000313" key="2">
    <source>
        <dbReference type="EMBL" id="KAG1794238.1"/>
    </source>
</evidence>
<name>A0A9P7AS29_9AGAM</name>
<feature type="compositionally biased region" description="Low complexity" evidence="1">
    <location>
        <begin position="78"/>
        <end position="92"/>
    </location>
</feature>
<evidence type="ECO:0000256" key="1">
    <source>
        <dbReference type="SAM" id="MobiDB-lite"/>
    </source>
</evidence>
<dbReference type="GeneID" id="64593879"/>
<evidence type="ECO:0000313" key="3">
    <source>
        <dbReference type="Proteomes" id="UP000719766"/>
    </source>
</evidence>
<feature type="region of interest" description="Disordered" evidence="1">
    <location>
        <begin position="59"/>
        <end position="101"/>
    </location>
</feature>
<accession>A0A9P7AS29</accession>
<keyword evidence="3" id="KW-1185">Reference proteome</keyword>
<dbReference type="RefSeq" id="XP_041160466.1">
    <property type="nucleotide sequence ID" value="XM_041300115.1"/>
</dbReference>
<dbReference type="Proteomes" id="UP000719766">
    <property type="component" value="Unassembled WGS sequence"/>
</dbReference>
<sequence length="219" mass="23633">MSDQCAVGPDGHLKDASKIVWHNDPDDEEPISAPGPIAASSTPPVHHFFTGAQCSAWSKRKAADGPGTRQRVARKVISASSASSDDGGNADAIETDLEDDADCTEDGAEASYAQTKAMVDADPLDPNVKLTYAEHQWEKELFDVGLKIFEQVEPVGHGQYGRSWVLAAVQARQVSDRVQAKPCAELTAYLQSPLEQTEDILHLNILTFFLGPVLGSNLY</sequence>
<comment type="caution">
    <text evidence="2">The sequence shown here is derived from an EMBL/GenBank/DDBJ whole genome shotgun (WGS) entry which is preliminary data.</text>
</comment>
<feature type="region of interest" description="Disordered" evidence="1">
    <location>
        <begin position="1"/>
        <end position="45"/>
    </location>
</feature>
<organism evidence="2 3">
    <name type="scientific">Suillus plorans</name>
    <dbReference type="NCBI Taxonomy" id="116603"/>
    <lineage>
        <taxon>Eukaryota</taxon>
        <taxon>Fungi</taxon>
        <taxon>Dikarya</taxon>
        <taxon>Basidiomycota</taxon>
        <taxon>Agaricomycotina</taxon>
        <taxon>Agaricomycetes</taxon>
        <taxon>Agaricomycetidae</taxon>
        <taxon>Boletales</taxon>
        <taxon>Suillineae</taxon>
        <taxon>Suillaceae</taxon>
        <taxon>Suillus</taxon>
    </lineage>
</organism>
<gene>
    <name evidence="2" type="ORF">HD556DRAFT_1308287</name>
</gene>
<protein>
    <submittedName>
        <fullName evidence="2">Uncharacterized protein</fullName>
    </submittedName>
</protein>
<dbReference type="EMBL" id="JABBWE010000027">
    <property type="protein sequence ID" value="KAG1794238.1"/>
    <property type="molecule type" value="Genomic_DNA"/>
</dbReference>